<dbReference type="RefSeq" id="WP_311652958.1">
    <property type="nucleotide sequence ID" value="NZ_JAVRIB010000008.1"/>
</dbReference>
<comment type="caution">
    <text evidence="2">The sequence shown here is derived from an EMBL/GenBank/DDBJ whole genome shotgun (WGS) entry which is preliminary data.</text>
</comment>
<gene>
    <name evidence="2" type="ORF">RM532_09030</name>
</gene>
<feature type="region of interest" description="Disordered" evidence="1">
    <location>
        <begin position="126"/>
        <end position="175"/>
    </location>
</feature>
<proteinExistence type="predicted"/>
<accession>A0ABU3C0M2</accession>
<dbReference type="Proteomes" id="UP001251857">
    <property type="component" value="Unassembled WGS sequence"/>
</dbReference>
<protein>
    <submittedName>
        <fullName evidence="2">DUF6631 family protein</fullName>
    </submittedName>
</protein>
<evidence type="ECO:0000313" key="2">
    <source>
        <dbReference type="EMBL" id="MDT0635102.1"/>
    </source>
</evidence>
<keyword evidence="3" id="KW-1185">Reference proteome</keyword>
<feature type="compositionally biased region" description="Low complexity" evidence="1">
    <location>
        <begin position="146"/>
        <end position="175"/>
    </location>
</feature>
<dbReference type="EMBL" id="JAVRIB010000008">
    <property type="protein sequence ID" value="MDT0635102.1"/>
    <property type="molecule type" value="Genomic_DNA"/>
</dbReference>
<organism evidence="2 3">
    <name type="scientific">Spectribacter hydrogenoxidans</name>
    <dbReference type="NCBI Taxonomy" id="3075608"/>
    <lineage>
        <taxon>Bacteria</taxon>
        <taxon>Pseudomonadati</taxon>
        <taxon>Pseudomonadota</taxon>
        <taxon>Gammaproteobacteria</taxon>
        <taxon>Salinisphaerales</taxon>
        <taxon>Salinisphaeraceae</taxon>
        <taxon>Spectribacter</taxon>
    </lineage>
</organism>
<sequence length="175" mass="18674">MAEENPRDTDGDAAILQPDTDITLAGETVTVRRFRYGESLKAQKEAEGLLTALAEMPADATLQSILDLIASHPDDWLRLMARSTGRDVDWLADLHDADGHNLALTVWQVNQSFFRLRLMTRGLSRTLRQAPSTSSASLSKPDTDRSTTSPSDTPSPSSGGSPSATAGAAGTHAPS</sequence>
<feature type="compositionally biased region" description="Polar residues" evidence="1">
    <location>
        <begin position="126"/>
        <end position="140"/>
    </location>
</feature>
<reference evidence="2 3" key="1">
    <citation type="submission" date="2023-09" db="EMBL/GenBank/DDBJ databases">
        <authorList>
            <person name="Rey-Velasco X."/>
        </authorList>
    </citation>
    <scope>NUCLEOTIDE SEQUENCE [LARGE SCALE GENOMIC DNA]</scope>
    <source>
        <strain evidence="2 3">W335</strain>
    </source>
</reference>
<dbReference type="InterPro" id="IPR046583">
    <property type="entry name" value="DUF6631"/>
</dbReference>
<dbReference type="Pfam" id="PF20336">
    <property type="entry name" value="DUF6631"/>
    <property type="match status" value="1"/>
</dbReference>
<evidence type="ECO:0000313" key="3">
    <source>
        <dbReference type="Proteomes" id="UP001251857"/>
    </source>
</evidence>
<name>A0ABU3C0M2_9GAMM</name>
<evidence type="ECO:0000256" key="1">
    <source>
        <dbReference type="SAM" id="MobiDB-lite"/>
    </source>
</evidence>